<dbReference type="Gene3D" id="1.20.920.10">
    <property type="entry name" value="Bromodomain-like"/>
    <property type="match status" value="1"/>
</dbReference>
<name>A0A1X0NP14_9TRYP</name>
<evidence type="ECO:0000256" key="6">
    <source>
        <dbReference type="SAM" id="MobiDB-lite"/>
    </source>
</evidence>
<keyword evidence="4 5" id="KW-0103">Bromodomain</keyword>
<evidence type="ECO:0000313" key="10">
    <source>
        <dbReference type="Proteomes" id="UP000192257"/>
    </source>
</evidence>
<feature type="compositionally biased region" description="Low complexity" evidence="6">
    <location>
        <begin position="342"/>
        <end position="356"/>
    </location>
</feature>
<dbReference type="Gene3D" id="3.30.40.100">
    <property type="match status" value="1"/>
</dbReference>
<keyword evidence="2" id="KW-0863">Zinc-finger</keyword>
<dbReference type="InterPro" id="IPR017956">
    <property type="entry name" value="AT_hook_DNA-bd_motif"/>
</dbReference>
<dbReference type="PRINTS" id="PR00929">
    <property type="entry name" value="ATHOOK"/>
</dbReference>
<feature type="compositionally biased region" description="Low complexity" evidence="6">
    <location>
        <begin position="70"/>
        <end position="80"/>
    </location>
</feature>
<feature type="region of interest" description="Disordered" evidence="6">
    <location>
        <begin position="510"/>
        <end position="722"/>
    </location>
</feature>
<protein>
    <recommendedName>
        <fullName evidence="11">CW-type domain-containing protein</fullName>
    </recommendedName>
</protein>
<feature type="compositionally biased region" description="Low complexity" evidence="6">
    <location>
        <begin position="374"/>
        <end position="385"/>
    </location>
</feature>
<dbReference type="RefSeq" id="XP_028880407.1">
    <property type="nucleotide sequence ID" value="XM_029028380.1"/>
</dbReference>
<feature type="compositionally biased region" description="Basic residues" evidence="6">
    <location>
        <begin position="680"/>
        <end position="692"/>
    </location>
</feature>
<evidence type="ECO:0000256" key="5">
    <source>
        <dbReference type="PROSITE-ProRule" id="PRU00035"/>
    </source>
</evidence>
<feature type="compositionally biased region" description="Basic and acidic residues" evidence="6">
    <location>
        <begin position="87"/>
        <end position="97"/>
    </location>
</feature>
<dbReference type="EMBL" id="NBCO01000029">
    <property type="protein sequence ID" value="ORC86341.1"/>
    <property type="molecule type" value="Genomic_DNA"/>
</dbReference>
<dbReference type="GO" id="GO:0008270">
    <property type="term" value="F:zinc ion binding"/>
    <property type="evidence" value="ECO:0007669"/>
    <property type="project" value="UniProtKB-KW"/>
</dbReference>
<dbReference type="SMART" id="SM00384">
    <property type="entry name" value="AT_hook"/>
    <property type="match status" value="2"/>
</dbReference>
<evidence type="ECO:0000256" key="4">
    <source>
        <dbReference type="ARBA" id="ARBA00023117"/>
    </source>
</evidence>
<dbReference type="Pfam" id="PF00439">
    <property type="entry name" value="Bromodomain"/>
    <property type="match status" value="1"/>
</dbReference>
<evidence type="ECO:0008006" key="11">
    <source>
        <dbReference type="Google" id="ProtNLM"/>
    </source>
</evidence>
<dbReference type="OrthoDB" id="20839at2759"/>
<dbReference type="InterPro" id="IPR036427">
    <property type="entry name" value="Bromodomain-like_sf"/>
</dbReference>
<feature type="compositionally biased region" description="Basic and acidic residues" evidence="6">
    <location>
        <begin position="510"/>
        <end position="524"/>
    </location>
</feature>
<organism evidence="9 10">
    <name type="scientific">Trypanosoma theileri</name>
    <dbReference type="NCBI Taxonomy" id="67003"/>
    <lineage>
        <taxon>Eukaryota</taxon>
        <taxon>Discoba</taxon>
        <taxon>Euglenozoa</taxon>
        <taxon>Kinetoplastea</taxon>
        <taxon>Metakinetoplastina</taxon>
        <taxon>Trypanosomatida</taxon>
        <taxon>Trypanosomatidae</taxon>
        <taxon>Trypanosoma</taxon>
    </lineage>
</organism>
<feature type="domain" description="CW-type" evidence="8">
    <location>
        <begin position="468"/>
        <end position="514"/>
    </location>
</feature>
<dbReference type="CDD" id="cd04369">
    <property type="entry name" value="Bromodomain"/>
    <property type="match status" value="1"/>
</dbReference>
<keyword evidence="10" id="KW-1185">Reference proteome</keyword>
<feature type="domain" description="Bromo" evidence="7">
    <location>
        <begin position="157"/>
        <end position="227"/>
    </location>
</feature>
<feature type="compositionally biased region" description="Low complexity" evidence="6">
    <location>
        <begin position="615"/>
        <end position="651"/>
    </location>
</feature>
<keyword evidence="1" id="KW-0479">Metal-binding</keyword>
<feature type="region of interest" description="Disordered" evidence="6">
    <location>
        <begin position="306"/>
        <end position="464"/>
    </location>
</feature>
<gene>
    <name evidence="9" type="ORF">TM35_000292230</name>
</gene>
<sequence>MAAVSAQCNSSTSMLWYHFVAVDITNTFRTSFATHLSGVSDRRVFASTLAILMRQWRRERWDETFLTTTTTTTNHRSGVGEQRGRRRGGDDHTEAKRQQAQERSLAMYYESIRVQRLMDEVLLFPLLEESEGEDKTLSRTLRRRCSLIKVVDAVWSASAATAVEFLLPVAEWQAPQYYRRVKRPVSVASLYCSVWDAEVEDYTGLKELLVLMRSNCELYNGLGSPLVVACQELVKIGNRAARDAQTQEEQREAQEGGLVIPQSLLLDTPNTTAVGGGSGSGGGGLGIGGTLVMADELTKMFPPRLEAAESSVEKQASTTTNTKTTTKTTSNPSVGASLNLRGIGNSNNSNSAGGSSRPVLRLVPQQNRQEKSESGSVGSVSVGSVDNANRPRLRLRLAVNSATEATETKPAATATTTTTTTTTTTATTTTRVSPNEEVPVKRGRGRPKKVEEPTKEKKHSLKAETNGDDDVIHWVRCDRCREWRELPEKLTPTPDYWECSFAQAECKPLNEKQKRQEEKSKEKSVGQTRGRKKKSSQEEITATTDMKSRRGRGSSSNSSKTTTKREKQLRADGVIDDDEGEQTLLQSYVSKVEAQKKKKKTLREPPLKRRRAARSSSSSSSASSSSSSQDSSESDSSSSSSSGSSSSSSSSEAPTPQKPVKRGRGRPPLKATAKATKTVKTTRKKSTKKRHRDANSDTSEDEGSSDDGGRGRLGRSSTGPVLTAEMLDELEAEMDEVEAIPVLSDNPKEILSRLQSIEKKLR</sequence>
<dbReference type="GO" id="GO:0003677">
    <property type="term" value="F:DNA binding"/>
    <property type="evidence" value="ECO:0007669"/>
    <property type="project" value="InterPro"/>
</dbReference>
<dbReference type="SUPFAM" id="SSF47370">
    <property type="entry name" value="Bromodomain"/>
    <property type="match status" value="1"/>
</dbReference>
<dbReference type="STRING" id="67003.A0A1X0NP14"/>
<feature type="region of interest" description="Disordered" evidence="6">
    <location>
        <begin position="70"/>
        <end position="97"/>
    </location>
</feature>
<feature type="compositionally biased region" description="Low complexity" evidence="6">
    <location>
        <begin position="402"/>
        <end position="430"/>
    </location>
</feature>
<comment type="caution">
    <text evidence="9">The sequence shown here is derived from an EMBL/GenBank/DDBJ whole genome shotgun (WGS) entry which is preliminary data.</text>
</comment>
<accession>A0A1X0NP14</accession>
<feature type="compositionally biased region" description="Low complexity" evidence="6">
    <location>
        <begin position="317"/>
        <end position="331"/>
    </location>
</feature>
<dbReference type="AlphaFoldDB" id="A0A1X0NP14"/>
<feature type="compositionally biased region" description="Low complexity" evidence="6">
    <location>
        <begin position="670"/>
        <end position="679"/>
    </location>
</feature>
<dbReference type="InterPro" id="IPR001487">
    <property type="entry name" value="Bromodomain"/>
</dbReference>
<keyword evidence="3" id="KW-0862">Zinc</keyword>
<reference evidence="9 10" key="1">
    <citation type="submission" date="2017-03" db="EMBL/GenBank/DDBJ databases">
        <title>An alternative strategy for trypanosome survival in the mammalian bloodstream revealed through genome and transcriptome analysis of the ubiquitous bovine parasite Trypanosoma (Megatrypanum) theileri.</title>
        <authorList>
            <person name="Kelly S."/>
            <person name="Ivens A."/>
            <person name="Mott A."/>
            <person name="O'Neill E."/>
            <person name="Emms D."/>
            <person name="Macleod O."/>
            <person name="Voorheis P."/>
            <person name="Matthews J."/>
            <person name="Matthews K."/>
            <person name="Carrington M."/>
        </authorList>
    </citation>
    <scope>NUCLEOTIDE SEQUENCE [LARGE SCALE GENOMIC DNA]</scope>
    <source>
        <strain evidence="9">Edinburgh</strain>
    </source>
</reference>
<dbReference type="PROSITE" id="PS50014">
    <property type="entry name" value="BROMODOMAIN_2"/>
    <property type="match status" value="1"/>
</dbReference>
<evidence type="ECO:0000313" key="9">
    <source>
        <dbReference type="EMBL" id="ORC86341.1"/>
    </source>
</evidence>
<evidence type="ECO:0000256" key="2">
    <source>
        <dbReference type="ARBA" id="ARBA00022771"/>
    </source>
</evidence>
<evidence type="ECO:0000259" key="7">
    <source>
        <dbReference type="PROSITE" id="PS50014"/>
    </source>
</evidence>
<proteinExistence type="predicted"/>
<dbReference type="PROSITE" id="PS51050">
    <property type="entry name" value="ZF_CW"/>
    <property type="match status" value="1"/>
</dbReference>
<evidence type="ECO:0000256" key="3">
    <source>
        <dbReference type="ARBA" id="ARBA00022833"/>
    </source>
</evidence>
<dbReference type="GeneID" id="39988160"/>
<evidence type="ECO:0000259" key="8">
    <source>
        <dbReference type="PROSITE" id="PS51050"/>
    </source>
</evidence>
<dbReference type="VEuPathDB" id="TriTrypDB:TM35_000292230"/>
<evidence type="ECO:0000256" key="1">
    <source>
        <dbReference type="ARBA" id="ARBA00022723"/>
    </source>
</evidence>
<dbReference type="InterPro" id="IPR011124">
    <property type="entry name" value="Znf_CW"/>
</dbReference>
<dbReference type="Proteomes" id="UP000192257">
    <property type="component" value="Unassembled WGS sequence"/>
</dbReference>